<feature type="repeat" description="TPR" evidence="2">
    <location>
        <begin position="598"/>
        <end position="631"/>
    </location>
</feature>
<keyword evidence="3" id="KW-0175">Coiled coil</keyword>
<evidence type="ECO:0000313" key="5">
    <source>
        <dbReference type="Proteomes" id="UP000391834"/>
    </source>
</evidence>
<protein>
    <recommendedName>
        <fullName evidence="6">Tetratricopeptide repeat protein</fullName>
    </recommendedName>
</protein>
<organism evidence="4 5">
    <name type="scientific">Prolixibacter bellariivorans</name>
    <dbReference type="NCBI Taxonomy" id="314319"/>
    <lineage>
        <taxon>Bacteria</taxon>
        <taxon>Pseudomonadati</taxon>
        <taxon>Bacteroidota</taxon>
        <taxon>Bacteroidia</taxon>
        <taxon>Marinilabiliales</taxon>
        <taxon>Prolixibacteraceae</taxon>
        <taxon>Prolixibacter</taxon>
    </lineage>
</organism>
<feature type="coiled-coil region" evidence="3">
    <location>
        <begin position="421"/>
        <end position="448"/>
    </location>
</feature>
<evidence type="ECO:0008006" key="6">
    <source>
        <dbReference type="Google" id="ProtNLM"/>
    </source>
</evidence>
<dbReference type="OrthoDB" id="1467230at2"/>
<feature type="coiled-coil region" evidence="3">
    <location>
        <begin position="563"/>
        <end position="594"/>
    </location>
</feature>
<proteinExistence type="predicted"/>
<dbReference type="PANTHER" id="PTHR45188">
    <property type="entry name" value="DNAJ PROTEIN P58IPK HOMOLOG"/>
    <property type="match status" value="1"/>
</dbReference>
<name>A0A5M4B4D4_9BACT</name>
<feature type="repeat" description="TPR" evidence="2">
    <location>
        <begin position="243"/>
        <end position="276"/>
    </location>
</feature>
<dbReference type="AlphaFoldDB" id="A0A5M4B4D4"/>
<feature type="coiled-coil region" evidence="3">
    <location>
        <begin position="289"/>
        <end position="316"/>
    </location>
</feature>
<comment type="caution">
    <text evidence="4">The sequence shown here is derived from an EMBL/GenBank/DDBJ whole genome shotgun (WGS) entry which is preliminary data.</text>
</comment>
<feature type="repeat" description="TPR" evidence="2">
    <location>
        <begin position="523"/>
        <end position="556"/>
    </location>
</feature>
<dbReference type="PROSITE" id="PS50005">
    <property type="entry name" value="TPR"/>
    <property type="match status" value="5"/>
</dbReference>
<sequence length="924" mass="104009">MNTFSTSLHNILIPLLLGVILLSFPDSAHAQKKKPKILEVGGKVRLDEGRFDGATIEVLNTDNNKVEKKIDVTAAGKFDFELPYQHNYQLFFRKSGFYPKMLILTTVIPDKVLERDPYFPPVQFVVTLFKVVPEIDPSFSKKPVGKIFYSAKVDNFDSESYFNDMQIRQKIDDEKTKLADKSYQKKLDEAKSLEEAGKLAEAIAVYQQAADLKPKDNFVKDKIKLLGEQIKLKEEQAKQDEEFKQLIADGDAKVANKAYQEALNTYNKALKIKPDSQNAKAKVDKVNGLIAAQEEAAKQKALAEALQKQFNEAVAKGDKLFEQQSYADATDAFNQALKLQPNAQHPKEMLSKIQEAIAEQNKAQEEAAKQKALAEARQKQFEQAVAKGDSLFAVKSYPEATTAFNQALQLQSDAKHPQAMLNKIKAAVAAQKQAAEEAARQKALAEARQRQYDAAVSKGDSLFVLQSYADATTSFNQALQLQPDAKHPQEMLGKIQNALAAQKKAADEASRQKALAAAKQQQYNSAVARGDSLFTIKSYQEATLAFQQALQIQPNAQYPQEQIDKIKAALAEQQRQKKLALAEATQKQAEAEAEQRRFSSAIAKGDSLFGLKQYDSSVAAFNEALQLQPDATYPATMLEKIKQALAEQKQLQQQRAMAEKEQAEKEKQYTDLIAKADQQAKNNQLMAARQSYTDASKISPEETYPIRRVNEINALLAEQARKEKAAKEKELAEQSQKSSTYQEQKDTLNFHYTGVVEDLYLKNIKKADAAYAESKWTVARFFYYEAQKYKPSEKYPQKQVDLCDKAIEAELLAKREKQYQGFISKADASLKTGEFTLAKFYYQQALKIKGGEDYPKKQLVEVEKAVQQKHASEEETQFRSFVKKADEAFDQKDISVARFYYRRALALKPGESYPKTQLDKLKSL</sequence>
<dbReference type="SUPFAM" id="SSF48452">
    <property type="entry name" value="TPR-like"/>
    <property type="match status" value="2"/>
</dbReference>
<reference evidence="4 5" key="1">
    <citation type="submission" date="2019-10" db="EMBL/GenBank/DDBJ databases">
        <title>Prolixibacter strains distinguished by the presence of nitrate reductase genes were adept at nitrate-dependent anaerobic corrosion of metallic iron and carbon steel.</title>
        <authorList>
            <person name="Iino T."/>
            <person name="Shono N."/>
            <person name="Ito K."/>
            <person name="Nakamura R."/>
            <person name="Sueoka K."/>
            <person name="Harayama S."/>
            <person name="Ohkuma M."/>
        </authorList>
    </citation>
    <scope>NUCLEOTIDE SEQUENCE [LARGE SCALE GENOMIC DNA]</scope>
    <source>
        <strain evidence="4 5">JCM 13498</strain>
    </source>
</reference>
<keyword evidence="1" id="KW-0677">Repeat</keyword>
<evidence type="ECO:0000256" key="3">
    <source>
        <dbReference type="SAM" id="Coils"/>
    </source>
</evidence>
<feature type="repeat" description="TPR" evidence="2">
    <location>
        <begin position="452"/>
        <end position="485"/>
    </location>
</feature>
<accession>A0A5M4B4D4</accession>
<feature type="coiled-coil region" evidence="3">
    <location>
        <begin position="709"/>
        <end position="744"/>
    </location>
</feature>
<dbReference type="SMART" id="SM00028">
    <property type="entry name" value="TPR"/>
    <property type="match status" value="10"/>
</dbReference>
<evidence type="ECO:0000256" key="1">
    <source>
        <dbReference type="ARBA" id="ARBA00022737"/>
    </source>
</evidence>
<feature type="coiled-coil region" evidence="3">
    <location>
        <begin position="350"/>
        <end position="377"/>
    </location>
</feature>
<evidence type="ECO:0000313" key="4">
    <source>
        <dbReference type="EMBL" id="GET34761.1"/>
    </source>
</evidence>
<dbReference type="PANTHER" id="PTHR45188:SF2">
    <property type="entry name" value="DNAJ HOMOLOG SUBFAMILY C MEMBER 7"/>
    <property type="match status" value="1"/>
</dbReference>
<dbReference type="InterPro" id="IPR019734">
    <property type="entry name" value="TPR_rpt"/>
</dbReference>
<feature type="repeat" description="TPR" evidence="2">
    <location>
        <begin position="310"/>
        <end position="343"/>
    </location>
</feature>
<dbReference type="EMBL" id="BLAX01000001">
    <property type="protein sequence ID" value="GET34761.1"/>
    <property type="molecule type" value="Genomic_DNA"/>
</dbReference>
<dbReference type="Gene3D" id="1.25.40.10">
    <property type="entry name" value="Tetratricopeptide repeat domain"/>
    <property type="match status" value="3"/>
</dbReference>
<gene>
    <name evidence="4" type="ORF">PbJCM13498_36240</name>
</gene>
<dbReference type="RefSeq" id="WP_025865622.1">
    <property type="nucleotide sequence ID" value="NZ_BLAX01000001.1"/>
</dbReference>
<dbReference type="Pfam" id="PF13181">
    <property type="entry name" value="TPR_8"/>
    <property type="match status" value="2"/>
</dbReference>
<evidence type="ECO:0000256" key="2">
    <source>
        <dbReference type="PROSITE-ProRule" id="PRU00339"/>
    </source>
</evidence>
<feature type="coiled-coil region" evidence="3">
    <location>
        <begin position="641"/>
        <end position="675"/>
    </location>
</feature>
<dbReference type="InterPro" id="IPR011990">
    <property type="entry name" value="TPR-like_helical_dom_sf"/>
</dbReference>
<keyword evidence="2" id="KW-0802">TPR repeat</keyword>
<dbReference type="Proteomes" id="UP000391834">
    <property type="component" value="Unassembled WGS sequence"/>
</dbReference>
<keyword evidence="5" id="KW-1185">Reference proteome</keyword>